<organism evidence="1">
    <name type="scientific">Arundo donax</name>
    <name type="common">Giant reed</name>
    <name type="synonym">Donax arundinaceus</name>
    <dbReference type="NCBI Taxonomy" id="35708"/>
    <lineage>
        <taxon>Eukaryota</taxon>
        <taxon>Viridiplantae</taxon>
        <taxon>Streptophyta</taxon>
        <taxon>Embryophyta</taxon>
        <taxon>Tracheophyta</taxon>
        <taxon>Spermatophyta</taxon>
        <taxon>Magnoliopsida</taxon>
        <taxon>Liliopsida</taxon>
        <taxon>Poales</taxon>
        <taxon>Poaceae</taxon>
        <taxon>PACMAD clade</taxon>
        <taxon>Arundinoideae</taxon>
        <taxon>Arundineae</taxon>
        <taxon>Arundo</taxon>
    </lineage>
</organism>
<dbReference type="AlphaFoldDB" id="A0A0A9CDM4"/>
<name>A0A0A9CDM4_ARUDO</name>
<reference evidence="1" key="1">
    <citation type="submission" date="2014-09" db="EMBL/GenBank/DDBJ databases">
        <authorList>
            <person name="Magalhaes I.L.F."/>
            <person name="Oliveira U."/>
            <person name="Santos F.R."/>
            <person name="Vidigal T.H.D.A."/>
            <person name="Brescovit A.D."/>
            <person name="Santos A.J."/>
        </authorList>
    </citation>
    <scope>NUCLEOTIDE SEQUENCE</scope>
    <source>
        <tissue evidence="1">Shoot tissue taken approximately 20 cm above the soil surface</tissue>
    </source>
</reference>
<sequence>MQQTRQLTNPRKSTASK</sequence>
<accession>A0A0A9CDM4</accession>
<protein>
    <submittedName>
        <fullName evidence="1">Uncharacterized protein</fullName>
    </submittedName>
</protein>
<reference evidence="1" key="2">
    <citation type="journal article" date="2015" name="Data Brief">
        <title>Shoot transcriptome of the giant reed, Arundo donax.</title>
        <authorList>
            <person name="Barrero R.A."/>
            <person name="Guerrero F.D."/>
            <person name="Moolhuijzen P."/>
            <person name="Goolsby J.A."/>
            <person name="Tidwell J."/>
            <person name="Bellgard S.E."/>
            <person name="Bellgard M.I."/>
        </authorList>
    </citation>
    <scope>NUCLEOTIDE SEQUENCE</scope>
    <source>
        <tissue evidence="1">Shoot tissue taken approximately 20 cm above the soil surface</tissue>
    </source>
</reference>
<proteinExistence type="predicted"/>
<dbReference type="EMBL" id="GBRH01226395">
    <property type="protein sequence ID" value="JAD71500.1"/>
    <property type="molecule type" value="Transcribed_RNA"/>
</dbReference>
<evidence type="ECO:0000313" key="1">
    <source>
        <dbReference type="EMBL" id="JAD71500.1"/>
    </source>
</evidence>